<feature type="region of interest" description="Disordered" evidence="7">
    <location>
        <begin position="1134"/>
        <end position="1163"/>
    </location>
</feature>
<accession>A0A6F9DLL2</accession>
<dbReference type="GO" id="GO:0051983">
    <property type="term" value="P:regulation of chromosome segregation"/>
    <property type="evidence" value="ECO:0007669"/>
    <property type="project" value="TreeGrafter"/>
</dbReference>
<keyword evidence="4" id="KW-0832">Ubl conjugation</keyword>
<protein>
    <submittedName>
        <fullName evidence="9">Proliferation marker protein Ki-67-like</fullName>
    </submittedName>
</protein>
<keyword evidence="5" id="KW-0539">Nucleus</keyword>
<dbReference type="SMART" id="SM00240">
    <property type="entry name" value="FHA"/>
    <property type="match status" value="1"/>
</dbReference>
<evidence type="ECO:0000256" key="1">
    <source>
        <dbReference type="ARBA" id="ARBA00004123"/>
    </source>
</evidence>
<evidence type="ECO:0000256" key="3">
    <source>
        <dbReference type="ARBA" id="ARBA00022553"/>
    </source>
</evidence>
<organism evidence="9">
    <name type="scientific">Phallusia mammillata</name>
    <dbReference type="NCBI Taxonomy" id="59560"/>
    <lineage>
        <taxon>Eukaryota</taxon>
        <taxon>Metazoa</taxon>
        <taxon>Chordata</taxon>
        <taxon>Tunicata</taxon>
        <taxon>Ascidiacea</taxon>
        <taxon>Phlebobranchia</taxon>
        <taxon>Ascidiidae</taxon>
        <taxon>Phallusia</taxon>
    </lineage>
</organism>
<name>A0A6F9DLL2_9ASCI</name>
<dbReference type="EMBL" id="LR787991">
    <property type="protein sequence ID" value="CAB3263853.1"/>
    <property type="molecule type" value="mRNA"/>
</dbReference>
<evidence type="ECO:0000313" key="9">
    <source>
        <dbReference type="EMBL" id="CAB3263853.1"/>
    </source>
</evidence>
<proteinExistence type="evidence at transcript level"/>
<feature type="region of interest" description="Disordered" evidence="7">
    <location>
        <begin position="1336"/>
        <end position="1371"/>
    </location>
</feature>
<evidence type="ECO:0000256" key="7">
    <source>
        <dbReference type="SAM" id="MobiDB-lite"/>
    </source>
</evidence>
<feature type="compositionally biased region" description="Basic and acidic residues" evidence="7">
    <location>
        <begin position="1019"/>
        <end position="1031"/>
    </location>
</feature>
<feature type="compositionally biased region" description="Polar residues" evidence="7">
    <location>
        <begin position="157"/>
        <end position="169"/>
    </location>
</feature>
<feature type="compositionally biased region" description="Low complexity" evidence="7">
    <location>
        <begin position="1346"/>
        <end position="1355"/>
    </location>
</feature>
<feature type="region of interest" description="Disordered" evidence="7">
    <location>
        <begin position="1206"/>
        <end position="1248"/>
    </location>
</feature>
<evidence type="ECO:0000256" key="4">
    <source>
        <dbReference type="ARBA" id="ARBA00022843"/>
    </source>
</evidence>
<evidence type="ECO:0000259" key="8">
    <source>
        <dbReference type="PROSITE" id="PS50006"/>
    </source>
</evidence>
<dbReference type="Gene3D" id="2.60.200.20">
    <property type="match status" value="1"/>
</dbReference>
<evidence type="ECO:0000256" key="6">
    <source>
        <dbReference type="ARBA" id="ARBA00023306"/>
    </source>
</evidence>
<feature type="compositionally biased region" description="Basic residues" evidence="7">
    <location>
        <begin position="1001"/>
        <end position="1017"/>
    </location>
</feature>
<feature type="compositionally biased region" description="Polar residues" evidence="7">
    <location>
        <begin position="241"/>
        <end position="256"/>
    </location>
</feature>
<feature type="region of interest" description="Disordered" evidence="7">
    <location>
        <begin position="157"/>
        <end position="313"/>
    </location>
</feature>
<dbReference type="GO" id="GO:0007088">
    <property type="term" value="P:regulation of mitotic nuclear division"/>
    <property type="evidence" value="ECO:0007669"/>
    <property type="project" value="TreeGrafter"/>
</dbReference>
<feature type="region of interest" description="Disordered" evidence="7">
    <location>
        <begin position="1260"/>
        <end position="1317"/>
    </location>
</feature>
<feature type="compositionally biased region" description="Low complexity" evidence="7">
    <location>
        <begin position="433"/>
        <end position="450"/>
    </location>
</feature>
<dbReference type="Pfam" id="PF00498">
    <property type="entry name" value="FHA"/>
    <property type="match status" value="1"/>
</dbReference>
<dbReference type="PANTHER" id="PTHR21603:SF17">
    <property type="entry name" value="PROLIFERATION MARKER PROTEIN KI-67"/>
    <property type="match status" value="1"/>
</dbReference>
<dbReference type="Pfam" id="PF15276">
    <property type="entry name" value="PP1_bind"/>
    <property type="match status" value="1"/>
</dbReference>
<sequence length="1371" mass="152418">MPVYGKVIVIRRNGSDGSQFPLTSETCLFGRKIDCDVRVQLPYVSNQQCKLQIDENGKFMLHNLSKTNQTIVNGKAVENGLELAHKDVLTIVDRSFRFEYPESHESYNKSPAVISAKAALNKPRTPLQEAQASTFDSPFSLLVKDMKQSIKLKTTNKTKNEVKPNTQDILTPGFRKNDPGIISEPRIDTSSSFSNADGADNAEKEKGCETESGELVGVDTGKPLSGIDKEVDSIGQPGSVDISTSVSTEPTISLSLKNMGEGEESDPYKFSQSESATEKKYRRRSSGSSGLSRKKQLALFGSPRTPNMTPLRRSLGELKKKSIPLVEEICEEVSISPHNSFKKNWDPLPEVEEIENNSSPIKKNRRSLKNICESPLVPDESIKAVQRKSSRVSFGPKLSPEQFLKHLPPNTPVKKGATPHDAETMTRRKSVRLSSLCTVSEASSSTSSSLDARAKKPTRTPTPYRKSKSGNKQPNLLHNAIQNAMDKKLSQSTTNDLGVHANETERTSEIQTVEQVKSRKSTGNVTLLNVHRTATNLHKRKSIGKLNSKPLWSDIVKRAPANKQTKPVAKNIMALKDNKVQKNKQVSAVSDNSHHCESPATLYIGKTHKRILPTRTPRPPKGPAPIKLNIPLDESFTGIEDMFQTPAFSAEAENFYKDLQTPPTIGEMQLSPLNTSDEVESDVEQKDFDLGASPVLCKKKVSKIDSTNEKGKTSASVAKTKEGAKNIHKDSEEGVLGTERLFKTPKSKKNQEVEEKFGLKRMFKTPKDKVIAQPVEDKFGTKRLLKTPKVKENVDPVADKFGTKRLLRTPAIKRKYDALDESICMDEMMKTPEPDKIVEKKPENIGSGKIVRSTKRHKNEAVSHHFGTKRLFKTPKTKNTSEAVTEKFGTKRLLTTPKCKNIQEPVDDKFGMKRLFQSPREQKQVTAIVGSLGFDRLFGLPTKKYQPVQDKYGTVRLFQTHTKRPKQEFNDSMCLDDLFQEDHSATPQSACSSPKVEPKKVKTQAKKISKVTRKSNRATRSEAKTVKKKQNEQPNSAINDLMCNSESGTVLPKSAITQNCIKDVEELKAEVAPRVTRSGKQIKAVSVKNYNQKVNKEDQVSPVQSQNENVDQDSLDVKETSMKKKEVIMVDEKSGIQRRSNKKVASRTTVTTHSSRCTRSKPAPEEIKRDINTTVEDALNTKVAVAQSDVKVVSSKKAKANAVCRKGRTTRSSKEPKVEEENAMSTKNESKLKESMNGNKGAMKKESNKSVTFHHTVVGGMTPLPVKRRGRTRTNVKDETSEIVKPAEEQPVVLPKRTRKRAAKPDVTAEESKKQKLTECTTQLGDKEICPEVFKPKAASQKKTKSSAAAVATSSEEIETPLLRRSSRRKK</sequence>
<dbReference type="InterPro" id="IPR008984">
    <property type="entry name" value="SMAD_FHA_dom_sf"/>
</dbReference>
<reference evidence="9" key="1">
    <citation type="submission" date="2020-04" db="EMBL/GenBank/DDBJ databases">
        <authorList>
            <person name="Neveu A P."/>
        </authorList>
    </citation>
    <scope>NUCLEOTIDE SEQUENCE</scope>
    <source>
        <tissue evidence="9">Whole embryo</tissue>
    </source>
</reference>
<dbReference type="SUPFAM" id="SSF49879">
    <property type="entry name" value="SMAD/FHA domain"/>
    <property type="match status" value="1"/>
</dbReference>
<dbReference type="InterPro" id="IPR000253">
    <property type="entry name" value="FHA_dom"/>
</dbReference>
<dbReference type="PROSITE" id="PS50006">
    <property type="entry name" value="FHA_DOMAIN"/>
    <property type="match status" value="1"/>
</dbReference>
<dbReference type="PANTHER" id="PTHR21603">
    <property type="entry name" value="ANTIGEN KI-67-LIKE PROTEIN"/>
    <property type="match status" value="1"/>
</dbReference>
<keyword evidence="2" id="KW-1017">Isopeptide bond</keyword>
<feature type="domain" description="FHA" evidence="8">
    <location>
        <begin position="27"/>
        <end position="77"/>
    </location>
</feature>
<feature type="compositionally biased region" description="Basic and acidic residues" evidence="7">
    <location>
        <begin position="1275"/>
        <end position="1288"/>
    </location>
</feature>
<evidence type="ECO:0000256" key="2">
    <source>
        <dbReference type="ARBA" id="ARBA00022499"/>
    </source>
</evidence>
<dbReference type="GO" id="GO:0005634">
    <property type="term" value="C:nucleus"/>
    <property type="evidence" value="ECO:0007669"/>
    <property type="project" value="UniProtKB-SubCell"/>
</dbReference>
<dbReference type="CDD" id="cd22673">
    <property type="entry name" value="FHA_Ki67"/>
    <property type="match status" value="1"/>
</dbReference>
<comment type="subcellular location">
    <subcellularLocation>
        <location evidence="1">Nucleus</location>
    </subcellularLocation>
</comment>
<dbReference type="InterPro" id="IPR029334">
    <property type="entry name" value="PP1-bd"/>
</dbReference>
<feature type="region of interest" description="Disordered" evidence="7">
    <location>
        <begin position="385"/>
        <end position="476"/>
    </location>
</feature>
<gene>
    <name evidence="9" type="primary">Mki67</name>
</gene>
<keyword evidence="6" id="KW-0131">Cell cycle</keyword>
<dbReference type="GO" id="GO:0005694">
    <property type="term" value="C:chromosome"/>
    <property type="evidence" value="ECO:0007669"/>
    <property type="project" value="TreeGrafter"/>
</dbReference>
<feature type="region of interest" description="Disordered" evidence="7">
    <location>
        <begin position="985"/>
        <end position="1040"/>
    </location>
</feature>
<evidence type="ECO:0000256" key="5">
    <source>
        <dbReference type="ARBA" id="ARBA00023242"/>
    </source>
</evidence>
<keyword evidence="3" id="KW-0597">Phosphoprotein</keyword>
<feature type="compositionally biased region" description="Polar residues" evidence="7">
    <location>
        <begin position="1146"/>
        <end position="1157"/>
    </location>
</feature>